<evidence type="ECO:0000313" key="3">
    <source>
        <dbReference type="Proteomes" id="UP000295399"/>
    </source>
</evidence>
<feature type="region of interest" description="Disordered" evidence="1">
    <location>
        <begin position="546"/>
        <end position="573"/>
    </location>
</feature>
<organism evidence="2 3">
    <name type="scientific">Rhodothalassium salexigens DSM 2132</name>
    <dbReference type="NCBI Taxonomy" id="1188247"/>
    <lineage>
        <taxon>Bacteria</taxon>
        <taxon>Pseudomonadati</taxon>
        <taxon>Pseudomonadota</taxon>
        <taxon>Alphaproteobacteria</taxon>
        <taxon>Rhodothalassiales</taxon>
        <taxon>Rhodothalassiaceae</taxon>
        <taxon>Rhodothalassium</taxon>
    </lineage>
</organism>
<dbReference type="EMBL" id="SLXO01000008">
    <property type="protein sequence ID" value="TCP33039.1"/>
    <property type="molecule type" value="Genomic_DNA"/>
</dbReference>
<dbReference type="SUPFAM" id="SSF48452">
    <property type="entry name" value="TPR-like"/>
    <property type="match status" value="1"/>
</dbReference>
<feature type="compositionally biased region" description="Pro residues" evidence="1">
    <location>
        <begin position="554"/>
        <end position="573"/>
    </location>
</feature>
<proteinExistence type="predicted"/>
<sequence>MTDHRPGADTANGASATAAAPDVAALAQAWAARPGDRAAFWRWLAALTDTGDIAAVSDALAAYRRHRPLDDEILRFTARFLEHQGAGPLALKFLKHALAEGGDRTATLTAMIRVARGQGDLDTAHEAFRHASAEGLADPDLLCEAAQLFRYQLGDRDRAMALLDQALSLAPAHAPALEAKAHDAAARRADPGEVRALYARALAAAPDDPALHLNHALYLIPRGVLGAGWAAYEHRLDPRRGPTRTAVYADTLPGWQGEPLTGKSVVVLPEQGLGDEMMFGHHVPRLAGEAARLAIGCDPRLVPAYARAFPDAWVEGFVDAMDGRHRRRRLPRLEQAVAAGHWPVDHAIPAGSLSRLYWPDAAALPAWPTGYLGADPDLAARLERQLPPAEGRLRVGLSWRSGRVGRATTPAYIGVPGAARVMRAVGGEACQFVSLQYGADAAETDELARLAGVPLDVVAGVDLKQDIEANLALMTRMDVVIGPGIATQMLALAAGRPTWIVCTLPQFWQFGDESERPAHIPGLRVFGRPTGSWQPVLDALGAALQAAAATGDPDAPPAPSSAPSPSTPSSPAS</sequence>
<protein>
    <recommendedName>
        <fullName evidence="4">Tetratricopeptide repeat protein</fullName>
    </recommendedName>
</protein>
<dbReference type="RefSeq" id="WP_132708966.1">
    <property type="nucleotide sequence ID" value="NZ_JACIGF010000008.1"/>
</dbReference>
<keyword evidence="3" id="KW-1185">Reference proteome</keyword>
<gene>
    <name evidence="2" type="ORF">EV659_108139</name>
</gene>
<accession>A0A4R2PCZ3</accession>
<dbReference type="InParanoid" id="A0A4R2PCZ3"/>
<dbReference type="InterPro" id="IPR011990">
    <property type="entry name" value="TPR-like_helical_dom_sf"/>
</dbReference>
<dbReference type="AlphaFoldDB" id="A0A4R2PCZ3"/>
<evidence type="ECO:0008006" key="4">
    <source>
        <dbReference type="Google" id="ProtNLM"/>
    </source>
</evidence>
<reference evidence="2 3" key="1">
    <citation type="submission" date="2019-03" db="EMBL/GenBank/DDBJ databases">
        <title>Genomic Encyclopedia of Type Strains, Phase IV (KMG-IV): sequencing the most valuable type-strain genomes for metagenomic binning, comparative biology and taxonomic classification.</title>
        <authorList>
            <person name="Goeker M."/>
        </authorList>
    </citation>
    <scope>NUCLEOTIDE SEQUENCE [LARGE SCALE GENOMIC DNA]</scope>
    <source>
        <strain evidence="2 3">DSM 2132</strain>
    </source>
</reference>
<dbReference type="SUPFAM" id="SSF53756">
    <property type="entry name" value="UDP-Glycosyltransferase/glycogen phosphorylase"/>
    <property type="match status" value="1"/>
</dbReference>
<dbReference type="Gene3D" id="1.25.40.10">
    <property type="entry name" value="Tetratricopeptide repeat domain"/>
    <property type="match status" value="1"/>
</dbReference>
<comment type="caution">
    <text evidence="2">The sequence shown here is derived from an EMBL/GenBank/DDBJ whole genome shotgun (WGS) entry which is preliminary data.</text>
</comment>
<evidence type="ECO:0000313" key="2">
    <source>
        <dbReference type="EMBL" id="TCP33039.1"/>
    </source>
</evidence>
<dbReference type="OrthoDB" id="6193797at2"/>
<name>A0A4R2PCZ3_RHOSA</name>
<dbReference type="Proteomes" id="UP000295399">
    <property type="component" value="Unassembled WGS sequence"/>
</dbReference>
<evidence type="ECO:0000256" key="1">
    <source>
        <dbReference type="SAM" id="MobiDB-lite"/>
    </source>
</evidence>